<keyword evidence="2" id="KW-1003">Cell membrane</keyword>
<feature type="transmembrane region" description="Helical" evidence="6">
    <location>
        <begin position="391"/>
        <end position="411"/>
    </location>
</feature>
<gene>
    <name evidence="7" type="ORF">E7747_00970</name>
</gene>
<feature type="transmembrane region" description="Helical" evidence="6">
    <location>
        <begin position="364"/>
        <end position="385"/>
    </location>
</feature>
<proteinExistence type="predicted"/>
<reference evidence="8" key="1">
    <citation type="submission" date="2019-02" db="EMBL/GenBank/DDBJ databases">
        <title>Isolation and identification of novel species under the genus Muribaculum.</title>
        <authorList>
            <person name="Miyake S."/>
            <person name="Ding Y."/>
            <person name="Low A."/>
            <person name="Soh M."/>
            <person name="Seedorf H."/>
        </authorList>
    </citation>
    <scope>NUCLEOTIDE SEQUENCE [LARGE SCALE GENOMIC DNA]</scope>
    <source>
        <strain evidence="8">H5</strain>
    </source>
</reference>
<keyword evidence="3 6" id="KW-0812">Transmembrane</keyword>
<evidence type="ECO:0008006" key="9">
    <source>
        <dbReference type="Google" id="ProtNLM"/>
    </source>
</evidence>
<dbReference type="Proteomes" id="UP000297149">
    <property type="component" value="Chromosome"/>
</dbReference>
<evidence type="ECO:0000256" key="1">
    <source>
        <dbReference type="ARBA" id="ARBA00004651"/>
    </source>
</evidence>
<dbReference type="EMBL" id="CP039396">
    <property type="protein sequence ID" value="QCD40996.1"/>
    <property type="molecule type" value="Genomic_DNA"/>
</dbReference>
<feature type="transmembrane region" description="Helical" evidence="6">
    <location>
        <begin position="73"/>
        <end position="95"/>
    </location>
</feature>
<dbReference type="PANTHER" id="PTHR30250:SF11">
    <property type="entry name" value="O-ANTIGEN TRANSPORTER-RELATED"/>
    <property type="match status" value="1"/>
</dbReference>
<dbReference type="PANTHER" id="PTHR30250">
    <property type="entry name" value="PST FAMILY PREDICTED COLANIC ACID TRANSPORTER"/>
    <property type="match status" value="1"/>
</dbReference>
<evidence type="ECO:0000256" key="6">
    <source>
        <dbReference type="SAM" id="Phobius"/>
    </source>
</evidence>
<organism evidence="7 8">
    <name type="scientific">Duncaniella dubosii</name>
    <dbReference type="NCBI Taxonomy" id="2518971"/>
    <lineage>
        <taxon>Bacteria</taxon>
        <taxon>Pseudomonadati</taxon>
        <taxon>Bacteroidota</taxon>
        <taxon>Bacteroidia</taxon>
        <taxon>Bacteroidales</taxon>
        <taxon>Muribaculaceae</taxon>
        <taxon>Duncaniella</taxon>
    </lineage>
</organism>
<evidence type="ECO:0000256" key="5">
    <source>
        <dbReference type="ARBA" id="ARBA00023136"/>
    </source>
</evidence>
<feature type="transmembrane region" description="Helical" evidence="6">
    <location>
        <begin position="332"/>
        <end position="352"/>
    </location>
</feature>
<feature type="transmembrane region" description="Helical" evidence="6">
    <location>
        <begin position="148"/>
        <end position="167"/>
    </location>
</feature>
<feature type="transmembrane region" description="Helical" evidence="6">
    <location>
        <begin position="304"/>
        <end position="326"/>
    </location>
</feature>
<feature type="transmembrane region" description="Helical" evidence="6">
    <location>
        <begin position="220"/>
        <end position="243"/>
    </location>
</feature>
<evidence type="ECO:0000256" key="2">
    <source>
        <dbReference type="ARBA" id="ARBA00022475"/>
    </source>
</evidence>
<dbReference type="KEGG" id="ddb:E7747_00970"/>
<sequence>MIASFLIRGIDALIYLLLVPITLGYLNPYEYGVWLTLNSILVWFNSFDIGLGNGLRNKLTIALAENDLKKGQCYVSTTFFMLSIIIGGVMILGFVSYNFFDWYEILGTSPDVIKGLNGIMLISFTLFCLTLIFKFIGNIFLALQMPALSSTLTTGGHFLSLLIIYFLTKLTTGDLLIVAIVYTLSPLIVYLVAYPIMFFGKYSYLRPKITMFKRQEIRGLMGLGIRFFMIQIGGVVLMSISNIIISHQFGPQEVTPYNITYRYFSTVLLIFGIIITPVWSATTDAYHRKDIEWIRSCSKRISKINILFLVGLVFMVLISKWIYSLWIGNEVFIPLSMSVLMACFTYSSIWNWTYSNFLCGLGKLNIISGYVTIILILYYPLSIYLSNLCGINGVITSILILNSIGAVLYFTQFHQIIKNISN</sequence>
<name>A0A4P7VZJ4_9BACT</name>
<dbReference type="GO" id="GO:0005886">
    <property type="term" value="C:plasma membrane"/>
    <property type="evidence" value="ECO:0007669"/>
    <property type="project" value="UniProtKB-SubCell"/>
</dbReference>
<protein>
    <recommendedName>
        <fullName evidence="9">Polysaccharide biosynthesis protein</fullName>
    </recommendedName>
</protein>
<feature type="transmembrane region" description="Helical" evidence="6">
    <location>
        <begin position="5"/>
        <end position="25"/>
    </location>
</feature>
<feature type="transmembrane region" description="Helical" evidence="6">
    <location>
        <begin position="31"/>
        <end position="52"/>
    </location>
</feature>
<comment type="subcellular location">
    <subcellularLocation>
        <location evidence="1">Cell membrane</location>
        <topology evidence="1">Multi-pass membrane protein</topology>
    </subcellularLocation>
</comment>
<dbReference type="InterPro" id="IPR050833">
    <property type="entry name" value="Poly_Biosynth_Transport"/>
</dbReference>
<dbReference type="AlphaFoldDB" id="A0A4P7VZJ4"/>
<keyword evidence="4 6" id="KW-1133">Transmembrane helix</keyword>
<dbReference type="Pfam" id="PF13440">
    <property type="entry name" value="Polysacc_synt_3"/>
    <property type="match status" value="1"/>
</dbReference>
<evidence type="ECO:0000256" key="4">
    <source>
        <dbReference type="ARBA" id="ARBA00022989"/>
    </source>
</evidence>
<accession>A0A4P7VZJ4</accession>
<feature type="transmembrane region" description="Helical" evidence="6">
    <location>
        <begin position="263"/>
        <end position="283"/>
    </location>
</feature>
<evidence type="ECO:0000313" key="8">
    <source>
        <dbReference type="Proteomes" id="UP000297149"/>
    </source>
</evidence>
<keyword evidence="5 6" id="KW-0472">Membrane</keyword>
<evidence type="ECO:0000256" key="3">
    <source>
        <dbReference type="ARBA" id="ARBA00022692"/>
    </source>
</evidence>
<evidence type="ECO:0000313" key="7">
    <source>
        <dbReference type="EMBL" id="QCD40996.1"/>
    </source>
</evidence>
<feature type="transmembrane region" description="Helical" evidence="6">
    <location>
        <begin position="115"/>
        <end position="136"/>
    </location>
</feature>
<feature type="transmembrane region" description="Helical" evidence="6">
    <location>
        <begin position="179"/>
        <end position="199"/>
    </location>
</feature>
<keyword evidence="8" id="KW-1185">Reference proteome</keyword>